<dbReference type="GO" id="GO:0000978">
    <property type="term" value="F:RNA polymerase II cis-regulatory region sequence-specific DNA binding"/>
    <property type="evidence" value="ECO:0007669"/>
    <property type="project" value="TreeGrafter"/>
</dbReference>
<organism evidence="9 10">
    <name type="scientific">Carpinus fangiana</name>
    <dbReference type="NCBI Taxonomy" id="176857"/>
    <lineage>
        <taxon>Eukaryota</taxon>
        <taxon>Viridiplantae</taxon>
        <taxon>Streptophyta</taxon>
        <taxon>Embryophyta</taxon>
        <taxon>Tracheophyta</taxon>
        <taxon>Spermatophyta</taxon>
        <taxon>Magnoliopsida</taxon>
        <taxon>eudicotyledons</taxon>
        <taxon>Gunneridae</taxon>
        <taxon>Pentapetalae</taxon>
        <taxon>rosids</taxon>
        <taxon>fabids</taxon>
        <taxon>Fagales</taxon>
        <taxon>Betulaceae</taxon>
        <taxon>Carpinus</taxon>
    </lineage>
</organism>
<dbReference type="GO" id="GO:0005634">
    <property type="term" value="C:nucleus"/>
    <property type="evidence" value="ECO:0007669"/>
    <property type="project" value="TreeGrafter"/>
</dbReference>
<dbReference type="Gene3D" id="4.10.240.10">
    <property type="entry name" value="Zn(2)-C6 fungal-type DNA-binding domain"/>
    <property type="match status" value="1"/>
</dbReference>
<evidence type="ECO:0000259" key="8">
    <source>
        <dbReference type="PROSITE" id="PS50048"/>
    </source>
</evidence>
<dbReference type="Pfam" id="PF04082">
    <property type="entry name" value="Fungal_trans"/>
    <property type="match status" value="1"/>
</dbReference>
<dbReference type="InterPro" id="IPR051430">
    <property type="entry name" value="Fungal_TF_Env_Response"/>
</dbReference>
<proteinExistence type="predicted"/>
<dbReference type="PROSITE" id="PS00463">
    <property type="entry name" value="ZN2_CY6_FUNGAL_1"/>
    <property type="match status" value="1"/>
</dbReference>
<keyword evidence="6" id="KW-0539">Nucleus</keyword>
<evidence type="ECO:0000313" key="9">
    <source>
        <dbReference type="EMBL" id="KAB8343245.1"/>
    </source>
</evidence>
<evidence type="ECO:0000256" key="7">
    <source>
        <dbReference type="SAM" id="MobiDB-lite"/>
    </source>
</evidence>
<feature type="compositionally biased region" description="Pro residues" evidence="7">
    <location>
        <begin position="98"/>
        <end position="117"/>
    </location>
</feature>
<keyword evidence="2" id="KW-0862">Zinc</keyword>
<accession>A0A5N6KTW9</accession>
<dbReference type="Pfam" id="PF00172">
    <property type="entry name" value="Zn_clus"/>
    <property type="match status" value="1"/>
</dbReference>
<dbReference type="PROSITE" id="PS50048">
    <property type="entry name" value="ZN2_CY6_FUNGAL_2"/>
    <property type="match status" value="1"/>
</dbReference>
<dbReference type="PANTHER" id="PTHR31944">
    <property type="entry name" value="HEME-RESPONSIVE ZINC FINGER TRANSCRIPTION FACTOR HAP1"/>
    <property type="match status" value="1"/>
</dbReference>
<feature type="compositionally biased region" description="Polar residues" evidence="7">
    <location>
        <begin position="10"/>
        <end position="33"/>
    </location>
</feature>
<evidence type="ECO:0000256" key="3">
    <source>
        <dbReference type="ARBA" id="ARBA00023015"/>
    </source>
</evidence>
<keyword evidence="1" id="KW-0479">Metal-binding</keyword>
<feature type="compositionally biased region" description="Low complexity" evidence="7">
    <location>
        <begin position="34"/>
        <end position="56"/>
    </location>
</feature>
<dbReference type="GO" id="GO:0001228">
    <property type="term" value="F:DNA-binding transcription activator activity, RNA polymerase II-specific"/>
    <property type="evidence" value="ECO:0007669"/>
    <property type="project" value="TreeGrafter"/>
</dbReference>
<dbReference type="SUPFAM" id="SSF57701">
    <property type="entry name" value="Zn2/Cys6 DNA-binding domain"/>
    <property type="match status" value="1"/>
</dbReference>
<keyword evidence="5" id="KW-0804">Transcription</keyword>
<dbReference type="CDD" id="cd00067">
    <property type="entry name" value="GAL4"/>
    <property type="match status" value="1"/>
</dbReference>
<evidence type="ECO:0000256" key="1">
    <source>
        <dbReference type="ARBA" id="ARBA00022723"/>
    </source>
</evidence>
<sequence>MPPIKIQTEAPINNTTVPTSTTRATDRPSSTTSAYPPARPGAVAGPAPTAAPVAVHAPPPTQTLPVDSTLPLDGPPQPQPGAVPNPPSIFTGNNTPAHLPPPPQPGQTPRTAPPPPAGSAYAPAAPISSTPQTMPLPAQLSYAPPGQNAAPTHSTVASHPPGYQQNPHLGDVTHTPTSPQDKQDSGNVLEGVKGWIAGNNSSGHAAGPLGLGTGQGGLGLGGEVQGVSEIWEGTKKFIGDAAKKLMVTMADGVRKTSSTPPHGQLGSKRRRRILSCLECKRRKLKCDRQLPACTRCRTVGRSAQCSYDPRYTRLQESDGESDASLDPANDSLSKEHKSSGVYGADAQRLSLPRPLQSQKREAEPLFACFPVEYQRSFERPVIHRHSIAEEALGIYMPHGKDGDLRHDPALDGPEPVIFRGKSFRTQYWGASHPSGILSCFQGVHKFFKDVLEQEPTLASLSRDVRNRNLEKKRVVPETPPPIEILVPDKATCCNLMEMYFRCFGSLYSIVHQPSFWVDFRTYWAGKLQEPQRFVAVMLAAMSCSRCLTLDSPPQYEGNTSIGRLQANAWVDAVEHWHGRQSHKHTNLASFQVPCLLLMSKKTNSIKLKRHYVLAQTLFSTGLSAGFHREPSDLGARISPFDREMRRRIWATMVELELAAAVARGLPSMVSSVASQTRPPLNIRDADLELETCESRAQADSIFTESSFLRLSAKTRSLRGEISNLVNDHKRHVVQPYNNILSYQARLTTYLDSIPKWSGEADVGNVEKGMLELQLQEALFMLHLPFAVKGDSRTSAVHSRAVCFDAAREMLRIHSEGLHGGTVAPLYYPRSDVVRAGICFCLLKPSRATTRDVGLLELEKRLQAEQMLRVLDVMEARILRLGIGFKGYWMILASSCYVEADTQGPTSTSWRTTMIDRCAALHYKISSGQVTARVQQQASVVVSATAGAKDIDMVEATGAAPQTNDAAFDVAFDDLGLPPWVFDDVDLFSWTDV</sequence>
<dbReference type="GO" id="GO:0006351">
    <property type="term" value="P:DNA-templated transcription"/>
    <property type="evidence" value="ECO:0007669"/>
    <property type="project" value="InterPro"/>
</dbReference>
<feature type="compositionally biased region" description="Pro residues" evidence="7">
    <location>
        <begin position="73"/>
        <end position="87"/>
    </location>
</feature>
<dbReference type="InterPro" id="IPR001138">
    <property type="entry name" value="Zn2Cys6_DnaBD"/>
</dbReference>
<comment type="caution">
    <text evidence="9">The sequence shown here is derived from an EMBL/GenBank/DDBJ whole genome shotgun (WGS) entry which is preliminary data.</text>
</comment>
<evidence type="ECO:0000256" key="6">
    <source>
        <dbReference type="ARBA" id="ARBA00023242"/>
    </source>
</evidence>
<feature type="region of interest" description="Disordered" evidence="7">
    <location>
        <begin position="1"/>
        <end position="187"/>
    </location>
</feature>
<dbReference type="EMBL" id="VIBQ01000012">
    <property type="protein sequence ID" value="KAB8343245.1"/>
    <property type="molecule type" value="Genomic_DNA"/>
</dbReference>
<protein>
    <recommendedName>
        <fullName evidence="8">Zn(2)-C6 fungal-type domain-containing protein</fullName>
    </recommendedName>
</protein>
<evidence type="ECO:0000256" key="5">
    <source>
        <dbReference type="ARBA" id="ARBA00023163"/>
    </source>
</evidence>
<reference evidence="9 10" key="1">
    <citation type="submission" date="2019-06" db="EMBL/GenBank/DDBJ databases">
        <title>A chromosomal-level reference genome of Carpinus fangiana (Coryloideae, Betulaceae).</title>
        <authorList>
            <person name="Yang X."/>
            <person name="Wang Z."/>
            <person name="Zhang L."/>
            <person name="Hao G."/>
            <person name="Liu J."/>
            <person name="Yang Y."/>
        </authorList>
    </citation>
    <scope>NUCLEOTIDE SEQUENCE [LARGE SCALE GENOMIC DNA]</scope>
    <source>
        <strain evidence="9">Cfa_2016G</strain>
        <tissue evidence="9">Leaf</tissue>
    </source>
</reference>
<keyword evidence="3" id="KW-0805">Transcription regulation</keyword>
<dbReference type="InterPro" id="IPR036864">
    <property type="entry name" value="Zn2-C6_fun-type_DNA-bd_sf"/>
</dbReference>
<feature type="region of interest" description="Disordered" evidence="7">
    <location>
        <begin position="314"/>
        <end position="349"/>
    </location>
</feature>
<dbReference type="PANTHER" id="PTHR31944:SF131">
    <property type="entry name" value="HEME-RESPONSIVE ZINC FINGER TRANSCRIPTION FACTOR HAP1"/>
    <property type="match status" value="1"/>
</dbReference>
<gene>
    <name evidence="9" type="ORF">FH972_022834</name>
</gene>
<feature type="domain" description="Zn(2)-C6 fungal-type" evidence="8">
    <location>
        <begin position="275"/>
        <end position="307"/>
    </location>
</feature>
<name>A0A5N6KTW9_9ROSI</name>
<keyword evidence="4" id="KW-0238">DNA-binding</keyword>
<dbReference type="OrthoDB" id="4236860at2759"/>
<evidence type="ECO:0000256" key="4">
    <source>
        <dbReference type="ARBA" id="ARBA00023125"/>
    </source>
</evidence>
<dbReference type="SMART" id="SM00066">
    <property type="entry name" value="GAL4"/>
    <property type="match status" value="1"/>
</dbReference>
<dbReference type="InterPro" id="IPR007219">
    <property type="entry name" value="XnlR_reg_dom"/>
</dbReference>
<keyword evidence="10" id="KW-1185">Reference proteome</keyword>
<evidence type="ECO:0000256" key="2">
    <source>
        <dbReference type="ARBA" id="ARBA00022833"/>
    </source>
</evidence>
<dbReference type="GO" id="GO:0008270">
    <property type="term" value="F:zinc ion binding"/>
    <property type="evidence" value="ECO:0007669"/>
    <property type="project" value="InterPro"/>
</dbReference>
<evidence type="ECO:0000313" key="10">
    <source>
        <dbReference type="Proteomes" id="UP000327013"/>
    </source>
</evidence>
<dbReference type="CDD" id="cd12148">
    <property type="entry name" value="fungal_TF_MHR"/>
    <property type="match status" value="1"/>
</dbReference>
<dbReference type="AlphaFoldDB" id="A0A5N6KTW9"/>
<dbReference type="Proteomes" id="UP000327013">
    <property type="component" value="Unassembled WGS sequence"/>
</dbReference>
<feature type="compositionally biased region" description="Polar residues" evidence="7">
    <location>
        <begin position="149"/>
        <end position="167"/>
    </location>
</feature>